<accession>W9QH11</accession>
<gene>
    <name evidence="1" type="ORF">L484_018570</name>
</gene>
<organism evidence="1 2">
    <name type="scientific">Morus notabilis</name>
    <dbReference type="NCBI Taxonomy" id="981085"/>
    <lineage>
        <taxon>Eukaryota</taxon>
        <taxon>Viridiplantae</taxon>
        <taxon>Streptophyta</taxon>
        <taxon>Embryophyta</taxon>
        <taxon>Tracheophyta</taxon>
        <taxon>Spermatophyta</taxon>
        <taxon>Magnoliopsida</taxon>
        <taxon>eudicotyledons</taxon>
        <taxon>Gunneridae</taxon>
        <taxon>Pentapetalae</taxon>
        <taxon>rosids</taxon>
        <taxon>fabids</taxon>
        <taxon>Rosales</taxon>
        <taxon>Moraceae</taxon>
        <taxon>Moreae</taxon>
        <taxon>Morus</taxon>
    </lineage>
</organism>
<keyword evidence="2" id="KW-1185">Reference proteome</keyword>
<dbReference type="Proteomes" id="UP000030645">
    <property type="component" value="Unassembled WGS sequence"/>
</dbReference>
<dbReference type="AlphaFoldDB" id="W9QH11"/>
<evidence type="ECO:0000313" key="1">
    <source>
        <dbReference type="EMBL" id="EXB37147.1"/>
    </source>
</evidence>
<dbReference type="STRING" id="981085.W9QH11"/>
<name>W9QH11_9ROSA</name>
<dbReference type="EMBL" id="KE343604">
    <property type="protein sequence ID" value="EXB37147.1"/>
    <property type="molecule type" value="Genomic_DNA"/>
</dbReference>
<sequence>MLVTGVFAMFEQYPNIGRTKRLKVVPVIERFTSQAISLITQDAVMQTLLQSSGLEWFDGIANKVISEFRYIKTEHFLIGMVFLSLADS</sequence>
<proteinExistence type="predicted"/>
<protein>
    <submittedName>
        <fullName evidence="1">Uncharacterized protein</fullName>
    </submittedName>
</protein>
<reference evidence="2" key="1">
    <citation type="submission" date="2013-01" db="EMBL/GenBank/DDBJ databases">
        <title>Draft Genome Sequence of a Mulberry Tree, Morus notabilis C.K. Schneid.</title>
        <authorList>
            <person name="He N."/>
            <person name="Zhao S."/>
        </authorList>
    </citation>
    <scope>NUCLEOTIDE SEQUENCE</scope>
</reference>
<evidence type="ECO:0000313" key="2">
    <source>
        <dbReference type="Proteomes" id="UP000030645"/>
    </source>
</evidence>